<dbReference type="Proteomes" id="UP001206895">
    <property type="component" value="Unassembled WGS sequence"/>
</dbReference>
<evidence type="ECO:0000313" key="2">
    <source>
        <dbReference type="Proteomes" id="UP001206895"/>
    </source>
</evidence>
<gene>
    <name evidence="1" type="ORF">LX13_003885</name>
</gene>
<name>A0ABT1HJE3_9NOCA</name>
<keyword evidence="2" id="KW-1185">Reference proteome</keyword>
<sequence length="225" mass="24279">MFGRRRGLSDAVVTAVVYRRLRLQATGIAVGVHRSRAHQRADLEWVGRWCTERLDEVCGAPQPRLGVSWIPADVLDDLSAACSALGEVVRTQSDDLVVEAAAWRVRDQIARAMAAVQFPETGPGNGFVIPGVRIALSPNAEQSVRWTAAADAEGFATVGRWTSDVFSGMGGAGWENRQQSVSIHRATALCEQAQVRLKPLVGVGPDVSAAYRLSGLARSSMRMLK</sequence>
<accession>A0ABT1HJE3</accession>
<proteinExistence type="predicted"/>
<evidence type="ECO:0000313" key="1">
    <source>
        <dbReference type="EMBL" id="MCP2178044.1"/>
    </source>
</evidence>
<protein>
    <submittedName>
        <fullName evidence="1">Uncharacterized protein</fullName>
    </submittedName>
</protein>
<dbReference type="EMBL" id="JAMTCJ010000004">
    <property type="protein sequence ID" value="MCP2178044.1"/>
    <property type="molecule type" value="Genomic_DNA"/>
</dbReference>
<reference evidence="1 2" key="1">
    <citation type="submission" date="2022-06" db="EMBL/GenBank/DDBJ databases">
        <title>Genomic Encyclopedia of Archaeal and Bacterial Type Strains, Phase II (KMG-II): from individual species to whole genera.</title>
        <authorList>
            <person name="Goeker M."/>
        </authorList>
    </citation>
    <scope>NUCLEOTIDE SEQUENCE [LARGE SCALE GENOMIC DNA]</scope>
    <source>
        <strain evidence="1 2">DSM 44693</strain>
    </source>
</reference>
<comment type="caution">
    <text evidence="1">The sequence shown here is derived from an EMBL/GenBank/DDBJ whole genome shotgun (WGS) entry which is preliminary data.</text>
</comment>
<organism evidence="1 2">
    <name type="scientific">Williamsia maris</name>
    <dbReference type="NCBI Taxonomy" id="72806"/>
    <lineage>
        <taxon>Bacteria</taxon>
        <taxon>Bacillati</taxon>
        <taxon>Actinomycetota</taxon>
        <taxon>Actinomycetes</taxon>
        <taxon>Mycobacteriales</taxon>
        <taxon>Nocardiaceae</taxon>
        <taxon>Williamsia</taxon>
    </lineage>
</organism>